<keyword evidence="4" id="KW-1185">Reference proteome</keyword>
<feature type="compositionally biased region" description="Acidic residues" evidence="1">
    <location>
        <begin position="17"/>
        <end position="29"/>
    </location>
</feature>
<gene>
    <name evidence="3" type="ORF">SEUCBS140593_004046</name>
</gene>
<reference evidence="3 4" key="1">
    <citation type="submission" date="2024-01" db="EMBL/GenBank/DDBJ databases">
        <authorList>
            <person name="Allen C."/>
            <person name="Tagirdzhanova G."/>
        </authorList>
    </citation>
    <scope>NUCLEOTIDE SEQUENCE [LARGE SCALE GENOMIC DNA]</scope>
</reference>
<organism evidence="3 4">
    <name type="scientific">Sporothrix eucalyptigena</name>
    <dbReference type="NCBI Taxonomy" id="1812306"/>
    <lineage>
        <taxon>Eukaryota</taxon>
        <taxon>Fungi</taxon>
        <taxon>Dikarya</taxon>
        <taxon>Ascomycota</taxon>
        <taxon>Pezizomycotina</taxon>
        <taxon>Sordariomycetes</taxon>
        <taxon>Sordariomycetidae</taxon>
        <taxon>Ophiostomatales</taxon>
        <taxon>Ophiostomataceae</taxon>
        <taxon>Sporothrix</taxon>
    </lineage>
</organism>
<dbReference type="PROSITE" id="PS50011">
    <property type="entry name" value="PROTEIN_KINASE_DOM"/>
    <property type="match status" value="1"/>
</dbReference>
<dbReference type="Gene3D" id="1.10.510.10">
    <property type="entry name" value="Transferase(Phosphotransferase) domain 1"/>
    <property type="match status" value="1"/>
</dbReference>
<protein>
    <recommendedName>
        <fullName evidence="2">Protein kinase domain-containing protein</fullName>
    </recommendedName>
</protein>
<name>A0ABP0BJT8_9PEZI</name>
<dbReference type="EMBL" id="CAWUHD010000033">
    <property type="protein sequence ID" value="CAK7219892.1"/>
    <property type="molecule type" value="Genomic_DNA"/>
</dbReference>
<dbReference type="InterPro" id="IPR000719">
    <property type="entry name" value="Prot_kinase_dom"/>
</dbReference>
<dbReference type="Proteomes" id="UP001642482">
    <property type="component" value="Unassembled WGS sequence"/>
</dbReference>
<sequence length="424" mass="47016">MEHEIKQETHSPSGSSDNEDDYDGDDYDGDSVAIIQLNGGDEFEADLVMLFNDEQISVTIFAPCQSSGTSIEKHIVDLIRQAFVDTFNNTLANAILDIIQPAGEEEFRRVAPKAPALSSHRSNTKLHSLLYPKTHYFAFRREAPDAQPKIVPMSSSEVQARVWAPPLNEDCVDGNFEEIRSLLSHQHHLPRYTTNDINVIEEILSGGTVTRVRVVPRNNGDGVDSHDNHDIHTASNDLLCKATDYASGLMACPTLRRELVCLLTLHENKYQASSSSAPTETMRVCTPRLVGLVTHPENRRIVGFVREWIPGKRLADVLKREKRGKPLSAHHKQRWAQQLRASVDALHALGLVWGDGKTGNLIVGVGGADDVTAVRQGEEKAPIGDLWLIDFGGGWTDEWVDSDKENTIQGDEQAVQNILDALRI</sequence>
<dbReference type="InterPro" id="IPR011009">
    <property type="entry name" value="Kinase-like_dom_sf"/>
</dbReference>
<accession>A0ABP0BJT8</accession>
<evidence type="ECO:0000259" key="2">
    <source>
        <dbReference type="PROSITE" id="PS50011"/>
    </source>
</evidence>
<comment type="caution">
    <text evidence="3">The sequence shown here is derived from an EMBL/GenBank/DDBJ whole genome shotgun (WGS) entry which is preliminary data.</text>
</comment>
<feature type="domain" description="Protein kinase" evidence="2">
    <location>
        <begin position="198"/>
        <end position="424"/>
    </location>
</feature>
<evidence type="ECO:0000313" key="4">
    <source>
        <dbReference type="Proteomes" id="UP001642482"/>
    </source>
</evidence>
<proteinExistence type="predicted"/>
<dbReference type="SUPFAM" id="SSF56112">
    <property type="entry name" value="Protein kinase-like (PK-like)"/>
    <property type="match status" value="1"/>
</dbReference>
<evidence type="ECO:0000313" key="3">
    <source>
        <dbReference type="EMBL" id="CAK7219892.1"/>
    </source>
</evidence>
<evidence type="ECO:0000256" key="1">
    <source>
        <dbReference type="SAM" id="MobiDB-lite"/>
    </source>
</evidence>
<feature type="region of interest" description="Disordered" evidence="1">
    <location>
        <begin position="1"/>
        <end position="29"/>
    </location>
</feature>